<keyword evidence="2" id="KW-0808">Transferase</keyword>
<dbReference type="SUPFAM" id="SSF48452">
    <property type="entry name" value="TPR-like"/>
    <property type="match status" value="1"/>
</dbReference>
<dbReference type="PANTHER" id="PTHR43630">
    <property type="entry name" value="POLY-BETA-1,6-N-ACETYL-D-GLUCOSAMINE SYNTHASE"/>
    <property type="match status" value="1"/>
</dbReference>
<dbReference type="EC" id="2.4.-.-" evidence="2"/>
<protein>
    <submittedName>
        <fullName evidence="2">Glycosyltransferase</fullName>
        <ecNumber evidence="2">2.4.-.-</ecNumber>
    </submittedName>
</protein>
<sequence length="366" mass="42716">MATISLCMIVRDEEQTLARCLDSICGLVDEIILVDTGSVDRTVEIAGKYTEKIFYFPWIDDFSAARNFSLEQAGMEFCMWMDADDILPAEYAENFRKRKRELDQTTDMVMMPYETAFDTQGRPTFVYERERILRRSAGFRFFGRVHEAVPLAGKVVRWDVPVRHKKEKSSDGNRNLRIYQKMEAERAAFDGRSLYYYARELLIHGQYEKAESMFREFLGRADGWSENKIDAARQLAFCCYRLGKEEDALEALLKAFVYDVPRGEVCCDIGRHFLDRGRYRQAAFWYEQALKAEKKTDTGAFVQEECYGFLPAISLCICYDRMGDSEKAEKYNELAGSFQPESEYYRSNLVYFQKKRAEQDRTKEGL</sequence>
<organism evidence="2 3">
    <name type="scientific">Candidatus Fusicatenibacter merdavium</name>
    <dbReference type="NCBI Taxonomy" id="2838600"/>
    <lineage>
        <taxon>Bacteria</taxon>
        <taxon>Bacillati</taxon>
        <taxon>Bacillota</taxon>
        <taxon>Clostridia</taxon>
        <taxon>Lachnospirales</taxon>
        <taxon>Lachnospiraceae</taxon>
        <taxon>Fusicatenibacter</taxon>
    </lineage>
</organism>
<dbReference type="InterPro" id="IPR029044">
    <property type="entry name" value="Nucleotide-diphossugar_trans"/>
</dbReference>
<dbReference type="SUPFAM" id="SSF53448">
    <property type="entry name" value="Nucleotide-diphospho-sugar transferases"/>
    <property type="match status" value="1"/>
</dbReference>
<gene>
    <name evidence="2" type="ORF">H9734_04265</name>
</gene>
<dbReference type="Pfam" id="PF00535">
    <property type="entry name" value="Glycos_transf_2"/>
    <property type="match status" value="1"/>
</dbReference>
<dbReference type="PANTHER" id="PTHR43630:SF2">
    <property type="entry name" value="GLYCOSYLTRANSFERASE"/>
    <property type="match status" value="1"/>
</dbReference>
<feature type="domain" description="Glycosyltransferase 2-like" evidence="1">
    <location>
        <begin position="5"/>
        <end position="101"/>
    </location>
</feature>
<dbReference type="Gene3D" id="3.90.550.10">
    <property type="entry name" value="Spore Coat Polysaccharide Biosynthesis Protein SpsA, Chain A"/>
    <property type="match status" value="1"/>
</dbReference>
<dbReference type="AlphaFoldDB" id="A0A9D2BHX7"/>
<dbReference type="CDD" id="cd02511">
    <property type="entry name" value="Beta4Glucosyltransferase"/>
    <property type="match status" value="1"/>
</dbReference>
<evidence type="ECO:0000313" key="2">
    <source>
        <dbReference type="EMBL" id="HIX76796.1"/>
    </source>
</evidence>
<name>A0A9D2BHX7_9FIRM</name>
<dbReference type="InterPro" id="IPR011990">
    <property type="entry name" value="TPR-like_helical_dom_sf"/>
</dbReference>
<dbReference type="GO" id="GO:0016757">
    <property type="term" value="F:glycosyltransferase activity"/>
    <property type="evidence" value="ECO:0007669"/>
    <property type="project" value="UniProtKB-KW"/>
</dbReference>
<dbReference type="Proteomes" id="UP000886890">
    <property type="component" value="Unassembled WGS sequence"/>
</dbReference>
<reference evidence="2" key="2">
    <citation type="submission" date="2021-04" db="EMBL/GenBank/DDBJ databases">
        <authorList>
            <person name="Gilroy R."/>
        </authorList>
    </citation>
    <scope>NUCLEOTIDE SEQUENCE</scope>
    <source>
        <strain evidence="2">CHK183-1962</strain>
    </source>
</reference>
<comment type="caution">
    <text evidence="2">The sequence shown here is derived from an EMBL/GenBank/DDBJ whole genome shotgun (WGS) entry which is preliminary data.</text>
</comment>
<dbReference type="InterPro" id="IPR001173">
    <property type="entry name" value="Glyco_trans_2-like"/>
</dbReference>
<dbReference type="EMBL" id="DXEK01000068">
    <property type="protein sequence ID" value="HIX76796.1"/>
    <property type="molecule type" value="Genomic_DNA"/>
</dbReference>
<accession>A0A9D2BHX7</accession>
<keyword evidence="2" id="KW-0328">Glycosyltransferase</keyword>
<evidence type="ECO:0000313" key="3">
    <source>
        <dbReference type="Proteomes" id="UP000886890"/>
    </source>
</evidence>
<evidence type="ECO:0000259" key="1">
    <source>
        <dbReference type="Pfam" id="PF00535"/>
    </source>
</evidence>
<reference evidence="2" key="1">
    <citation type="journal article" date="2021" name="PeerJ">
        <title>Extensive microbial diversity within the chicken gut microbiome revealed by metagenomics and culture.</title>
        <authorList>
            <person name="Gilroy R."/>
            <person name="Ravi A."/>
            <person name="Getino M."/>
            <person name="Pursley I."/>
            <person name="Horton D.L."/>
            <person name="Alikhan N.F."/>
            <person name="Baker D."/>
            <person name="Gharbi K."/>
            <person name="Hall N."/>
            <person name="Watson M."/>
            <person name="Adriaenssens E.M."/>
            <person name="Foster-Nyarko E."/>
            <person name="Jarju S."/>
            <person name="Secka A."/>
            <person name="Antonio M."/>
            <person name="Oren A."/>
            <person name="Chaudhuri R.R."/>
            <person name="La Ragione R."/>
            <person name="Hildebrand F."/>
            <person name="Pallen M.J."/>
        </authorList>
    </citation>
    <scope>NUCLEOTIDE SEQUENCE</scope>
    <source>
        <strain evidence="2">CHK183-1962</strain>
    </source>
</reference>
<proteinExistence type="predicted"/>
<dbReference type="Gene3D" id="1.25.40.10">
    <property type="entry name" value="Tetratricopeptide repeat domain"/>
    <property type="match status" value="2"/>
</dbReference>